<dbReference type="InterPro" id="IPR022761">
    <property type="entry name" value="Fumarate_lyase_N"/>
</dbReference>
<dbReference type="OrthoDB" id="9768878at2"/>
<dbReference type="InterPro" id="IPR008948">
    <property type="entry name" value="L-Aspartase-like"/>
</dbReference>
<dbReference type="Proteomes" id="UP000182944">
    <property type="component" value="Unassembled WGS sequence"/>
</dbReference>
<keyword evidence="3" id="KW-0413">Isomerase</keyword>
<evidence type="ECO:0000313" key="4">
    <source>
        <dbReference type="Proteomes" id="UP000182944"/>
    </source>
</evidence>
<dbReference type="Pfam" id="PF00206">
    <property type="entry name" value="Lyase_1"/>
    <property type="match status" value="1"/>
</dbReference>
<reference evidence="4" key="1">
    <citation type="submission" date="2016-10" db="EMBL/GenBank/DDBJ databases">
        <authorList>
            <person name="Varghese N."/>
            <person name="Submissions S."/>
        </authorList>
    </citation>
    <scope>NUCLEOTIDE SEQUENCE [LARGE SCALE GENOMIC DNA]</scope>
    <source>
        <strain evidence="4">DSM 29303</strain>
    </source>
</reference>
<dbReference type="PROSITE" id="PS00163">
    <property type="entry name" value="FUMARATE_LYASES"/>
    <property type="match status" value="1"/>
</dbReference>
<dbReference type="PRINTS" id="PR00145">
    <property type="entry name" value="ARGSUCLYASE"/>
</dbReference>
<dbReference type="RefSeq" id="WP_052176452.1">
    <property type="nucleotide sequence ID" value="NZ_FNNA01000007.1"/>
</dbReference>
<gene>
    <name evidence="3" type="ORF">SAMN05444276_1075</name>
</gene>
<protein>
    <submittedName>
        <fullName evidence="3">3-carboxy-cis,cis-muconate cycloisomerase</fullName>
    </submittedName>
</protein>
<dbReference type="InterPro" id="IPR020557">
    <property type="entry name" value="Fumarate_lyase_CS"/>
</dbReference>
<dbReference type="Gene3D" id="1.20.200.10">
    <property type="entry name" value="Fumarase/aspartase (Central domain)"/>
    <property type="match status" value="1"/>
</dbReference>
<evidence type="ECO:0000313" key="3">
    <source>
        <dbReference type="EMBL" id="SDX46177.1"/>
    </source>
</evidence>
<dbReference type="InterPro" id="IPR000362">
    <property type="entry name" value="Fumarate_lyase_fam"/>
</dbReference>
<evidence type="ECO:0000256" key="1">
    <source>
        <dbReference type="ARBA" id="ARBA00034772"/>
    </source>
</evidence>
<evidence type="ECO:0000259" key="2">
    <source>
        <dbReference type="Pfam" id="PF00206"/>
    </source>
</evidence>
<accession>A0A1H3BW74</accession>
<dbReference type="PRINTS" id="PR00149">
    <property type="entry name" value="FUMRATELYASE"/>
</dbReference>
<comment type="similarity">
    <text evidence="1">Belongs to the class-II fumarase/aspartase family.</text>
</comment>
<dbReference type="EMBL" id="FNNA01000007">
    <property type="protein sequence ID" value="SDX46177.1"/>
    <property type="molecule type" value="Genomic_DNA"/>
</dbReference>
<dbReference type="STRING" id="1545044.SAMN05444276_1075"/>
<dbReference type="PANTHER" id="PTHR43172">
    <property type="entry name" value="ADENYLOSUCCINATE LYASE"/>
    <property type="match status" value="1"/>
</dbReference>
<dbReference type="AlphaFoldDB" id="A0A1H3BW74"/>
<dbReference type="PANTHER" id="PTHR43172:SF2">
    <property type="entry name" value="ADENYLOSUCCINATE LYASE C-TERMINAL DOMAIN-CONTAINING PROTEIN"/>
    <property type="match status" value="1"/>
</dbReference>
<feature type="domain" description="Fumarate lyase N-terminal" evidence="2">
    <location>
        <begin position="27"/>
        <end position="288"/>
    </location>
</feature>
<dbReference type="SUPFAM" id="SSF48557">
    <property type="entry name" value="L-aspartase-like"/>
    <property type="match status" value="1"/>
</dbReference>
<name>A0A1H3BW74_9RHOB</name>
<organism evidence="3 4">
    <name type="scientific">Paracoccus sanguinis</name>
    <dbReference type="NCBI Taxonomy" id="1545044"/>
    <lineage>
        <taxon>Bacteria</taxon>
        <taxon>Pseudomonadati</taxon>
        <taxon>Pseudomonadota</taxon>
        <taxon>Alphaproteobacteria</taxon>
        <taxon>Rhodobacterales</taxon>
        <taxon>Paracoccaceae</taxon>
        <taxon>Paracoccus</taxon>
    </lineage>
</organism>
<keyword evidence="4" id="KW-1185">Reference proteome</keyword>
<dbReference type="GO" id="GO:0016829">
    <property type="term" value="F:lyase activity"/>
    <property type="evidence" value="ECO:0007669"/>
    <property type="project" value="UniProtKB-ARBA"/>
</dbReference>
<dbReference type="GO" id="GO:0016853">
    <property type="term" value="F:isomerase activity"/>
    <property type="evidence" value="ECO:0007669"/>
    <property type="project" value="UniProtKB-KW"/>
</dbReference>
<proteinExistence type="inferred from homology"/>
<sequence length="423" mass="43049">MSEGGLYASLYGDAGMAAILSDAATLAAMLRVETTLATAQAGLGMIPTADAQAIAEAAATLHPGADALRAEVDRAGIAAQPLIAALKRAAGEAGGAVHLGATSQDITDSALALQLTEALALLEGRLAALDATLAAKAAAHADQPIPARTRHQIAAPTTLGAKIEVWRGMVKRNRARLTELRPRVLRLALHGAAGTSASFGGHGPALRTAVAEALSLGVPDGPWHAARDRMAELAGWLSLVTGGLGKMGLDLIQLGQSELGEVTAGTGGGSSAMPQKSNPVAAEALVTLARLNAGDLAGMHHALIHAQERDGSALGLEWTLLPQMLTRTAASLRLAQGLAETLTPDPARIASTFAADRGRMCAEAAGHLLSRTLPRPEAQRLVAEALARVGADPTLTLAAALDALAPGTDWTHELDPARLAGSD</sequence>